<comment type="caution">
    <text evidence="5">The sequence shown here is derived from an EMBL/GenBank/DDBJ whole genome shotgun (WGS) entry which is preliminary data.</text>
</comment>
<keyword evidence="3" id="KW-0325">Glycoprotein</keyword>
<gene>
    <name evidence="5" type="ORF">OVA965_LOCUS28465</name>
    <name evidence="6" type="ORF">TMI583_LOCUS29220</name>
</gene>
<evidence type="ECO:0000256" key="2">
    <source>
        <dbReference type="ARBA" id="ARBA00022737"/>
    </source>
</evidence>
<dbReference type="PANTHER" id="PTHR10680">
    <property type="entry name" value="PEPTIDYL-GLYCINE ALPHA-AMIDATING MONOOXYGENASE"/>
    <property type="match status" value="1"/>
</dbReference>
<dbReference type="PROSITE" id="PS51125">
    <property type="entry name" value="NHL"/>
    <property type="match status" value="1"/>
</dbReference>
<dbReference type="EMBL" id="CAJNOK010019447">
    <property type="protein sequence ID" value="CAF1299542.1"/>
    <property type="molecule type" value="Genomic_DNA"/>
</dbReference>
<keyword evidence="1" id="KW-0732">Signal</keyword>
<dbReference type="PANTHER" id="PTHR10680:SF14">
    <property type="entry name" value="PEPTIDYL-GLYCINE ALPHA-AMIDATING MONOOXYGENASE"/>
    <property type="match status" value="1"/>
</dbReference>
<dbReference type="Gene3D" id="2.40.10.500">
    <property type="match status" value="3"/>
</dbReference>
<evidence type="ECO:0000313" key="6">
    <source>
        <dbReference type="EMBL" id="CAF4105543.1"/>
    </source>
</evidence>
<name>A0A8S2ETR9_9BILA</name>
<proteinExistence type="predicted"/>
<dbReference type="InterPro" id="IPR001258">
    <property type="entry name" value="NHL_repeat"/>
</dbReference>
<dbReference type="Proteomes" id="UP000682733">
    <property type="component" value="Unassembled WGS sequence"/>
</dbReference>
<reference evidence="5" key="1">
    <citation type="submission" date="2021-02" db="EMBL/GenBank/DDBJ databases">
        <authorList>
            <person name="Nowell W R."/>
        </authorList>
    </citation>
    <scope>NUCLEOTIDE SEQUENCE</scope>
</reference>
<evidence type="ECO:0000313" key="5">
    <source>
        <dbReference type="EMBL" id="CAF1299542.1"/>
    </source>
</evidence>
<dbReference type="CDD" id="cd05819">
    <property type="entry name" value="NHL"/>
    <property type="match status" value="1"/>
</dbReference>
<dbReference type="Proteomes" id="UP000677228">
    <property type="component" value="Unassembled WGS sequence"/>
</dbReference>
<dbReference type="SUPFAM" id="SSF63829">
    <property type="entry name" value="Calcium-dependent phosphotriesterase"/>
    <property type="match status" value="1"/>
</dbReference>
<protein>
    <recommendedName>
        <fullName evidence="8">NHL repeat containing protein</fullName>
    </recommendedName>
</protein>
<dbReference type="Pfam" id="PF01436">
    <property type="entry name" value="NHL"/>
    <property type="match status" value="1"/>
</dbReference>
<organism evidence="5 7">
    <name type="scientific">Didymodactylos carnosus</name>
    <dbReference type="NCBI Taxonomy" id="1234261"/>
    <lineage>
        <taxon>Eukaryota</taxon>
        <taxon>Metazoa</taxon>
        <taxon>Spiralia</taxon>
        <taxon>Gnathifera</taxon>
        <taxon>Rotifera</taxon>
        <taxon>Eurotatoria</taxon>
        <taxon>Bdelloidea</taxon>
        <taxon>Philodinida</taxon>
        <taxon>Philodinidae</taxon>
        <taxon>Didymodactylos</taxon>
    </lineage>
</organism>
<sequence>MLTSTETSSGTTIQTTTNVITTVAGSTTAPITSTVQGTTTTTTAPITSTVQGTTTTTTAPITSTTTGCPGCCGVTVGTGLSQPLYITIDVSGNFFVSDSGSSEIIYFTPGSTTGTTVYSGGDYYEGIHIISNETVYFADHASYCVRKSTNATGNATCVAGVDGVSGLAPNHFNFPKGVYAENTGTFYVADSMNKVVLKFFSNSTSGTNGTIVAGNQTAPTLSSPSDVYLVSGSGNLYVADSGNKHVVRWSSGADPTTGGVVVASNTLNSIFGIVVTADEQTLFVSDQGANCVKKFTIGTDSATIFAGNGTAGSGPHQLSGPVGLALDSTEQYLYVVDTGNTRIQRFYIPSC</sequence>
<evidence type="ECO:0000313" key="7">
    <source>
        <dbReference type="Proteomes" id="UP000677228"/>
    </source>
</evidence>
<evidence type="ECO:0008006" key="8">
    <source>
        <dbReference type="Google" id="ProtNLM"/>
    </source>
</evidence>
<dbReference type="AlphaFoldDB" id="A0A8S2ETR9"/>
<feature type="repeat" description="NHL" evidence="4">
    <location>
        <begin position="163"/>
        <end position="202"/>
    </location>
</feature>
<evidence type="ECO:0000256" key="1">
    <source>
        <dbReference type="ARBA" id="ARBA00022729"/>
    </source>
</evidence>
<keyword evidence="2" id="KW-0677">Repeat</keyword>
<evidence type="ECO:0000256" key="3">
    <source>
        <dbReference type="ARBA" id="ARBA00023180"/>
    </source>
</evidence>
<dbReference type="EMBL" id="CAJOBA010041025">
    <property type="protein sequence ID" value="CAF4105543.1"/>
    <property type="molecule type" value="Genomic_DNA"/>
</dbReference>
<accession>A0A8S2ETR9</accession>
<evidence type="ECO:0000256" key="4">
    <source>
        <dbReference type="PROSITE-ProRule" id="PRU00504"/>
    </source>
</evidence>